<accession>A0A852WEJ0</accession>
<dbReference type="GO" id="GO:0000156">
    <property type="term" value="F:phosphorelay response regulator activity"/>
    <property type="evidence" value="ECO:0007669"/>
    <property type="project" value="TreeGrafter"/>
</dbReference>
<evidence type="ECO:0000256" key="5">
    <source>
        <dbReference type="ARBA" id="ARBA00023163"/>
    </source>
</evidence>
<keyword evidence="1 7" id="KW-0597">Phosphoprotein</keyword>
<dbReference type="CDD" id="cd17621">
    <property type="entry name" value="REC_OmpR_RegX3-like"/>
    <property type="match status" value="1"/>
</dbReference>
<dbReference type="Pfam" id="PF00072">
    <property type="entry name" value="Response_reg"/>
    <property type="match status" value="1"/>
</dbReference>
<feature type="DNA-binding region" description="OmpR/PhoB-type" evidence="8">
    <location>
        <begin position="127"/>
        <end position="226"/>
    </location>
</feature>
<feature type="modified residue" description="4-aspartylphosphate" evidence="7">
    <location>
        <position position="52"/>
    </location>
</feature>
<keyword evidence="5" id="KW-0804">Transcription</keyword>
<dbReference type="SUPFAM" id="SSF46894">
    <property type="entry name" value="C-terminal effector domain of the bipartite response regulators"/>
    <property type="match status" value="1"/>
</dbReference>
<dbReference type="EMBL" id="JACCAB010000001">
    <property type="protein sequence ID" value="NYG07160.1"/>
    <property type="molecule type" value="Genomic_DNA"/>
</dbReference>
<evidence type="ECO:0000256" key="4">
    <source>
        <dbReference type="ARBA" id="ARBA00023125"/>
    </source>
</evidence>
<keyword evidence="3" id="KW-0805">Transcription regulation</keyword>
<evidence type="ECO:0000256" key="6">
    <source>
        <dbReference type="ARBA" id="ARBA00041201"/>
    </source>
</evidence>
<keyword evidence="4 8" id="KW-0238">DNA-binding</keyword>
<proteinExistence type="predicted"/>
<gene>
    <name evidence="11" type="ORF">BJ986_001647</name>
</gene>
<evidence type="ECO:0000259" key="9">
    <source>
        <dbReference type="PROSITE" id="PS50110"/>
    </source>
</evidence>
<feature type="domain" description="Response regulatory" evidence="9">
    <location>
        <begin position="3"/>
        <end position="116"/>
    </location>
</feature>
<dbReference type="CDD" id="cd00383">
    <property type="entry name" value="trans_reg_C"/>
    <property type="match status" value="1"/>
</dbReference>
<dbReference type="InterPro" id="IPR016032">
    <property type="entry name" value="Sig_transdc_resp-reg_C-effctor"/>
</dbReference>
<dbReference type="InterPro" id="IPR011006">
    <property type="entry name" value="CheY-like_superfamily"/>
</dbReference>
<comment type="caution">
    <text evidence="11">The sequence shown here is derived from an EMBL/GenBank/DDBJ whole genome shotgun (WGS) entry which is preliminary data.</text>
</comment>
<dbReference type="InterPro" id="IPR036388">
    <property type="entry name" value="WH-like_DNA-bd_sf"/>
</dbReference>
<feature type="domain" description="OmpR/PhoB-type" evidence="10">
    <location>
        <begin position="127"/>
        <end position="226"/>
    </location>
</feature>
<dbReference type="AlphaFoldDB" id="A0A852WEJ0"/>
<dbReference type="InterPro" id="IPR039420">
    <property type="entry name" value="WalR-like"/>
</dbReference>
<dbReference type="SMART" id="SM00448">
    <property type="entry name" value="REC"/>
    <property type="match status" value="1"/>
</dbReference>
<dbReference type="Pfam" id="PF00486">
    <property type="entry name" value="Trans_reg_C"/>
    <property type="match status" value="1"/>
</dbReference>
<protein>
    <recommendedName>
        <fullName evidence="6">Sensory transduction protein RegX3</fullName>
    </recommendedName>
</protein>
<dbReference type="PANTHER" id="PTHR48111:SF72">
    <property type="entry name" value="SENSORY TRANSDUCTION PROTEIN REGX3"/>
    <property type="match status" value="1"/>
</dbReference>
<evidence type="ECO:0000313" key="11">
    <source>
        <dbReference type="EMBL" id="NYG07160.1"/>
    </source>
</evidence>
<dbReference type="SMART" id="SM00862">
    <property type="entry name" value="Trans_reg_C"/>
    <property type="match status" value="1"/>
</dbReference>
<dbReference type="GO" id="GO:0006355">
    <property type="term" value="P:regulation of DNA-templated transcription"/>
    <property type="evidence" value="ECO:0007669"/>
    <property type="project" value="InterPro"/>
</dbReference>
<evidence type="ECO:0000256" key="8">
    <source>
        <dbReference type="PROSITE-ProRule" id="PRU01091"/>
    </source>
</evidence>
<evidence type="ECO:0000256" key="7">
    <source>
        <dbReference type="PROSITE-ProRule" id="PRU00169"/>
    </source>
</evidence>
<reference evidence="11 12" key="1">
    <citation type="submission" date="2020-07" db="EMBL/GenBank/DDBJ databases">
        <title>Sequencing the genomes of 1000 actinobacteria strains.</title>
        <authorList>
            <person name="Klenk H.-P."/>
        </authorList>
    </citation>
    <scope>NUCLEOTIDE SEQUENCE [LARGE SCALE GENOMIC DNA]</scope>
    <source>
        <strain evidence="11 12">DSM 23987</strain>
    </source>
</reference>
<dbReference type="InterPro" id="IPR001789">
    <property type="entry name" value="Sig_transdc_resp-reg_receiver"/>
</dbReference>
<evidence type="ECO:0000256" key="3">
    <source>
        <dbReference type="ARBA" id="ARBA00023015"/>
    </source>
</evidence>
<dbReference type="GO" id="GO:0005829">
    <property type="term" value="C:cytosol"/>
    <property type="evidence" value="ECO:0007669"/>
    <property type="project" value="TreeGrafter"/>
</dbReference>
<dbReference type="PANTHER" id="PTHR48111">
    <property type="entry name" value="REGULATOR OF RPOS"/>
    <property type="match status" value="1"/>
</dbReference>
<dbReference type="FunFam" id="1.10.10.10:FF:000110">
    <property type="entry name" value="DNA-binding response regulator RegX3"/>
    <property type="match status" value="1"/>
</dbReference>
<dbReference type="RefSeq" id="WP_179421541.1">
    <property type="nucleotide sequence ID" value="NZ_JACCAB010000001.1"/>
</dbReference>
<dbReference type="PROSITE" id="PS50110">
    <property type="entry name" value="RESPONSE_REGULATORY"/>
    <property type="match status" value="1"/>
</dbReference>
<dbReference type="InterPro" id="IPR001867">
    <property type="entry name" value="OmpR/PhoB-type_DNA-bd"/>
</dbReference>
<dbReference type="Proteomes" id="UP000573599">
    <property type="component" value="Unassembled WGS sequence"/>
</dbReference>
<dbReference type="GO" id="GO:0032993">
    <property type="term" value="C:protein-DNA complex"/>
    <property type="evidence" value="ECO:0007669"/>
    <property type="project" value="TreeGrafter"/>
</dbReference>
<dbReference type="Gene3D" id="3.40.50.2300">
    <property type="match status" value="1"/>
</dbReference>
<keyword evidence="2" id="KW-0902">Two-component regulatory system</keyword>
<dbReference type="FunFam" id="3.40.50.2300:FF:000001">
    <property type="entry name" value="DNA-binding response regulator PhoB"/>
    <property type="match status" value="1"/>
</dbReference>
<dbReference type="SUPFAM" id="SSF52172">
    <property type="entry name" value="CheY-like"/>
    <property type="match status" value="1"/>
</dbReference>
<evidence type="ECO:0000313" key="12">
    <source>
        <dbReference type="Proteomes" id="UP000573599"/>
    </source>
</evidence>
<dbReference type="Gene3D" id="6.10.250.690">
    <property type="match status" value="1"/>
</dbReference>
<evidence type="ECO:0000256" key="1">
    <source>
        <dbReference type="ARBA" id="ARBA00022553"/>
    </source>
</evidence>
<name>A0A852WEJ0_9MICO</name>
<keyword evidence="12" id="KW-1185">Reference proteome</keyword>
<evidence type="ECO:0000256" key="2">
    <source>
        <dbReference type="ARBA" id="ARBA00023012"/>
    </source>
</evidence>
<dbReference type="GO" id="GO:0000976">
    <property type="term" value="F:transcription cis-regulatory region binding"/>
    <property type="evidence" value="ECO:0007669"/>
    <property type="project" value="TreeGrafter"/>
</dbReference>
<evidence type="ECO:0000259" key="10">
    <source>
        <dbReference type="PROSITE" id="PS51755"/>
    </source>
</evidence>
<organism evidence="11 12">
    <name type="scientific">Pedococcus badiiscoriae</name>
    <dbReference type="NCBI Taxonomy" id="642776"/>
    <lineage>
        <taxon>Bacteria</taxon>
        <taxon>Bacillati</taxon>
        <taxon>Actinomycetota</taxon>
        <taxon>Actinomycetes</taxon>
        <taxon>Micrococcales</taxon>
        <taxon>Intrasporangiaceae</taxon>
        <taxon>Pedococcus</taxon>
    </lineage>
</organism>
<dbReference type="Gene3D" id="1.10.10.10">
    <property type="entry name" value="Winged helix-like DNA-binding domain superfamily/Winged helix DNA-binding domain"/>
    <property type="match status" value="1"/>
</dbReference>
<sequence>MTRILVVEDEISFSDPLSYLLRKEGYEVAVAETGPEALADFDRSGADLVLLDLMLPGLSGTEVCRAIRSRSNVPVIMLTAKDSEIDKVVGLEIGADDYVTKPYSSRELLARIKAVLRRLAEPEDLLPATIEAGPVRMDVERHIVTVSGEPTQLPLKEFELLEMLLRNTGRVLTRMQLIDRVWGSDYVGDTKTLDVHVKRLRAKIEPDPADPRHIVTVRGLGYKFETD</sequence>
<dbReference type="PROSITE" id="PS51755">
    <property type="entry name" value="OMPR_PHOB"/>
    <property type="match status" value="1"/>
</dbReference>